<name>S2LHP0_LITA3</name>
<dbReference type="RefSeq" id="WP_016414905.1">
    <property type="nucleotide sequence ID" value="NZ_AUAB01000027.1"/>
</dbReference>
<sequence length="316" mass="33948">MLDGMLHPSRGDSRHDAILELGVQDDGSGVWMVSYIDIMTLLVATFVLMLSLSARVGGNEEVTQPKQVTPAEAIAIASEVRLGVPLPQEAKVTSGEPPQSEPDFSRQIDPRAVVVALGVARHAHAGPVKVVAPASLELDTPLDDVVVLVTEREPLHTQRLDPQAIKVATTLAETLEQRLAEAPRLPSLEGVVVSHVAEGISLRVEDHMLFESGTAELIGSGRNVIDSLLAIIQRYEGEVSVEGHTDSQPINTERFPSNWELSSARATAVLRHLQAAGIDAARLKAVGFGDTRPIADNKSADGRAENRRVEVIVHLD</sequence>
<dbReference type="Gene3D" id="3.30.1330.60">
    <property type="entry name" value="OmpA-like domain"/>
    <property type="match status" value="1"/>
</dbReference>
<keyword evidence="4" id="KW-0812">Transmembrane</keyword>
<evidence type="ECO:0000256" key="3">
    <source>
        <dbReference type="ARBA" id="ARBA00022475"/>
    </source>
</evidence>
<dbReference type="CDD" id="cd07185">
    <property type="entry name" value="OmpA_C-like"/>
    <property type="match status" value="1"/>
</dbReference>
<accession>S2LHP0</accession>
<dbReference type="InterPro" id="IPR050330">
    <property type="entry name" value="Bact_OuterMem_StrucFunc"/>
</dbReference>
<organism evidence="9 10">
    <name type="scientific">Litchfieldella anticariensis (strain DSM 16096 / CECT 5854 / CIP 108499 / LMG 22089 / FP35)</name>
    <name type="common">Halomonas anticariensis</name>
    <dbReference type="NCBI Taxonomy" id="1121939"/>
    <lineage>
        <taxon>Bacteria</taxon>
        <taxon>Pseudomonadati</taxon>
        <taxon>Pseudomonadota</taxon>
        <taxon>Gammaproteobacteria</taxon>
        <taxon>Oceanospirillales</taxon>
        <taxon>Halomonadaceae</taxon>
        <taxon>Litchfieldella</taxon>
    </lineage>
</organism>
<evidence type="ECO:0000313" key="9">
    <source>
        <dbReference type="EMBL" id="EPC04171.1"/>
    </source>
</evidence>
<protein>
    <recommendedName>
        <fullName evidence="8">OmpA-like domain-containing protein</fullName>
    </recommendedName>
</protein>
<evidence type="ECO:0000256" key="5">
    <source>
        <dbReference type="ARBA" id="ARBA00022989"/>
    </source>
</evidence>
<dbReference type="PANTHER" id="PTHR30329">
    <property type="entry name" value="STATOR ELEMENT OF FLAGELLAR MOTOR COMPLEX"/>
    <property type="match status" value="1"/>
</dbReference>
<evidence type="ECO:0000259" key="8">
    <source>
        <dbReference type="PROSITE" id="PS51123"/>
    </source>
</evidence>
<dbReference type="InterPro" id="IPR025713">
    <property type="entry name" value="MotB-like_N_dom"/>
</dbReference>
<comment type="subcellular location">
    <subcellularLocation>
        <location evidence="1">Cell membrane</location>
        <topology evidence="1">Single-pass membrane protein</topology>
    </subcellularLocation>
</comment>
<keyword evidence="3" id="KW-1003">Cell membrane</keyword>
<evidence type="ECO:0000256" key="1">
    <source>
        <dbReference type="ARBA" id="ARBA00004162"/>
    </source>
</evidence>
<dbReference type="InterPro" id="IPR006665">
    <property type="entry name" value="OmpA-like"/>
</dbReference>
<gene>
    <name evidence="9" type="ORF">L861_02340</name>
</gene>
<dbReference type="STRING" id="1121939.L861_02340"/>
<dbReference type="Proteomes" id="UP000014463">
    <property type="component" value="Unassembled WGS sequence"/>
</dbReference>
<keyword evidence="6 7" id="KW-0472">Membrane</keyword>
<dbReference type="GO" id="GO:0005886">
    <property type="term" value="C:plasma membrane"/>
    <property type="evidence" value="ECO:0007669"/>
    <property type="project" value="UniProtKB-SubCell"/>
</dbReference>
<proteinExistence type="inferred from homology"/>
<dbReference type="EMBL" id="ASTJ01000011">
    <property type="protein sequence ID" value="EPC04171.1"/>
    <property type="molecule type" value="Genomic_DNA"/>
</dbReference>
<dbReference type="PATRIC" id="fig|1121939.11.peg.436"/>
<evidence type="ECO:0000313" key="10">
    <source>
        <dbReference type="Proteomes" id="UP000014463"/>
    </source>
</evidence>
<evidence type="ECO:0000256" key="4">
    <source>
        <dbReference type="ARBA" id="ARBA00022692"/>
    </source>
</evidence>
<dbReference type="PANTHER" id="PTHR30329:SF21">
    <property type="entry name" value="LIPOPROTEIN YIAD-RELATED"/>
    <property type="match status" value="1"/>
</dbReference>
<dbReference type="SUPFAM" id="SSF103088">
    <property type="entry name" value="OmpA-like"/>
    <property type="match status" value="1"/>
</dbReference>
<reference evidence="9 10" key="1">
    <citation type="journal article" date="2013" name="Genome Announc.">
        <title>Draft genome sequence of the moderately halophilic gammaproteobacterium Halomonas anticariensis FP35.</title>
        <authorList>
            <person name="Tahrioui A."/>
            <person name="Quesada E."/>
            <person name="Llamas I."/>
        </authorList>
    </citation>
    <scope>NUCLEOTIDE SEQUENCE [LARGE SCALE GENOMIC DNA]</scope>
    <source>
        <strain evidence="10">DSM 16096 / CECT 5854 / LMG 22089 / FP35</strain>
    </source>
</reference>
<keyword evidence="10" id="KW-1185">Reference proteome</keyword>
<dbReference type="AlphaFoldDB" id="S2LHP0"/>
<dbReference type="Pfam" id="PF00691">
    <property type="entry name" value="OmpA"/>
    <property type="match status" value="1"/>
</dbReference>
<dbReference type="eggNOG" id="COG1360">
    <property type="taxonomic scope" value="Bacteria"/>
</dbReference>
<evidence type="ECO:0000256" key="2">
    <source>
        <dbReference type="ARBA" id="ARBA00008914"/>
    </source>
</evidence>
<evidence type="ECO:0000256" key="7">
    <source>
        <dbReference type="PROSITE-ProRule" id="PRU00473"/>
    </source>
</evidence>
<dbReference type="Pfam" id="PF13677">
    <property type="entry name" value="MotB_plug"/>
    <property type="match status" value="1"/>
</dbReference>
<comment type="similarity">
    <text evidence="2">Belongs to the MotB family.</text>
</comment>
<dbReference type="PROSITE" id="PS51123">
    <property type="entry name" value="OMPA_2"/>
    <property type="match status" value="1"/>
</dbReference>
<dbReference type="InterPro" id="IPR036737">
    <property type="entry name" value="OmpA-like_sf"/>
</dbReference>
<keyword evidence="5" id="KW-1133">Transmembrane helix</keyword>
<evidence type="ECO:0000256" key="6">
    <source>
        <dbReference type="ARBA" id="ARBA00023136"/>
    </source>
</evidence>
<comment type="caution">
    <text evidence="9">The sequence shown here is derived from an EMBL/GenBank/DDBJ whole genome shotgun (WGS) entry which is preliminary data.</text>
</comment>
<feature type="domain" description="OmpA-like" evidence="8">
    <location>
        <begin position="193"/>
        <end position="316"/>
    </location>
</feature>